<name>A0A2T7NPB3_POMCA</name>
<organism evidence="2 3">
    <name type="scientific">Pomacea canaliculata</name>
    <name type="common">Golden apple snail</name>
    <dbReference type="NCBI Taxonomy" id="400727"/>
    <lineage>
        <taxon>Eukaryota</taxon>
        <taxon>Metazoa</taxon>
        <taxon>Spiralia</taxon>
        <taxon>Lophotrochozoa</taxon>
        <taxon>Mollusca</taxon>
        <taxon>Gastropoda</taxon>
        <taxon>Caenogastropoda</taxon>
        <taxon>Architaenioglossa</taxon>
        <taxon>Ampullarioidea</taxon>
        <taxon>Ampullariidae</taxon>
        <taxon>Pomacea</taxon>
    </lineage>
</organism>
<sequence length="130" mass="14468">MRGRQVTSQRIEKKPSEVVMIIQARMPGGRHQVISSSDHQVILTGGSDLPFGECQRKADRYTNSVKKNLYRGPQCSVLTPKNDRRGSTASSGSRDPLTSCTYRLEAFPRPPKHVTWRDEESGEGLVTVLA</sequence>
<accession>A0A2T7NPB3</accession>
<feature type="region of interest" description="Disordered" evidence="1">
    <location>
        <begin position="73"/>
        <end position="99"/>
    </location>
</feature>
<keyword evidence="3" id="KW-1185">Reference proteome</keyword>
<evidence type="ECO:0000313" key="2">
    <source>
        <dbReference type="EMBL" id="PVD23008.1"/>
    </source>
</evidence>
<dbReference type="AlphaFoldDB" id="A0A2T7NPB3"/>
<comment type="caution">
    <text evidence="2">The sequence shown here is derived from an EMBL/GenBank/DDBJ whole genome shotgun (WGS) entry which is preliminary data.</text>
</comment>
<evidence type="ECO:0000313" key="3">
    <source>
        <dbReference type="Proteomes" id="UP000245119"/>
    </source>
</evidence>
<feature type="compositionally biased region" description="Polar residues" evidence="1">
    <location>
        <begin position="87"/>
        <end position="99"/>
    </location>
</feature>
<protein>
    <submittedName>
        <fullName evidence="2">Uncharacterized protein</fullName>
    </submittedName>
</protein>
<dbReference type="Proteomes" id="UP000245119">
    <property type="component" value="Linkage Group LG10"/>
</dbReference>
<dbReference type="EMBL" id="PZQS01000010">
    <property type="protein sequence ID" value="PVD23008.1"/>
    <property type="molecule type" value="Genomic_DNA"/>
</dbReference>
<proteinExistence type="predicted"/>
<reference evidence="2 3" key="1">
    <citation type="submission" date="2018-04" db="EMBL/GenBank/DDBJ databases">
        <title>The genome of golden apple snail Pomacea canaliculata provides insight into stress tolerance and invasive adaptation.</title>
        <authorList>
            <person name="Liu C."/>
            <person name="Liu B."/>
            <person name="Ren Y."/>
            <person name="Zhang Y."/>
            <person name="Wang H."/>
            <person name="Li S."/>
            <person name="Jiang F."/>
            <person name="Yin L."/>
            <person name="Zhang G."/>
            <person name="Qian W."/>
            <person name="Fan W."/>
        </authorList>
    </citation>
    <scope>NUCLEOTIDE SEQUENCE [LARGE SCALE GENOMIC DNA]</scope>
    <source>
        <strain evidence="2">SZHN2017</strain>
        <tissue evidence="2">Muscle</tissue>
    </source>
</reference>
<gene>
    <name evidence="2" type="ORF">C0Q70_16269</name>
</gene>
<evidence type="ECO:0000256" key="1">
    <source>
        <dbReference type="SAM" id="MobiDB-lite"/>
    </source>
</evidence>